<dbReference type="EMBL" id="CP073347">
    <property type="protein sequence ID" value="UTW10367.1"/>
    <property type="molecule type" value="Genomic_DNA"/>
</dbReference>
<reference evidence="6" key="1">
    <citation type="submission" date="2021-04" db="EMBL/GenBank/DDBJ databases">
        <title>Oceanospirillales bacteria with DddD are important DMSP degraders in coastal seawater.</title>
        <authorList>
            <person name="Liu J."/>
        </authorList>
    </citation>
    <scope>NUCLEOTIDE SEQUENCE</scope>
    <source>
        <strain evidence="6">D13-1</strain>
    </source>
</reference>
<dbReference type="Pfam" id="PF00990">
    <property type="entry name" value="GGDEF"/>
    <property type="match status" value="1"/>
</dbReference>
<evidence type="ECO:0000256" key="1">
    <source>
        <dbReference type="SAM" id="Phobius"/>
    </source>
</evidence>
<dbReference type="InterPro" id="IPR035919">
    <property type="entry name" value="EAL_sf"/>
</dbReference>
<dbReference type="Pfam" id="PF08448">
    <property type="entry name" value="PAS_4"/>
    <property type="match status" value="1"/>
</dbReference>
<dbReference type="SUPFAM" id="SSF55785">
    <property type="entry name" value="PYP-like sensor domain (PAS domain)"/>
    <property type="match status" value="2"/>
</dbReference>
<dbReference type="SMART" id="SM00086">
    <property type="entry name" value="PAC"/>
    <property type="match status" value="1"/>
</dbReference>
<name>A0ABY5HGD9_9GAMM</name>
<dbReference type="Gene3D" id="3.30.450.40">
    <property type="match status" value="1"/>
</dbReference>
<dbReference type="NCBIfam" id="TIGR00229">
    <property type="entry name" value="sensory_box"/>
    <property type="match status" value="2"/>
</dbReference>
<dbReference type="PANTHER" id="PTHR44757">
    <property type="entry name" value="DIGUANYLATE CYCLASE DGCP"/>
    <property type="match status" value="1"/>
</dbReference>
<dbReference type="SMART" id="SM00267">
    <property type="entry name" value="GGDEF"/>
    <property type="match status" value="1"/>
</dbReference>
<dbReference type="SUPFAM" id="SSF55781">
    <property type="entry name" value="GAF domain-like"/>
    <property type="match status" value="1"/>
</dbReference>
<dbReference type="InterPro" id="IPR000700">
    <property type="entry name" value="PAS-assoc_C"/>
</dbReference>
<dbReference type="CDD" id="cd01949">
    <property type="entry name" value="GGDEF"/>
    <property type="match status" value="1"/>
</dbReference>
<evidence type="ECO:0000259" key="3">
    <source>
        <dbReference type="PROSITE" id="PS50113"/>
    </source>
</evidence>
<dbReference type="InterPro" id="IPR029016">
    <property type="entry name" value="GAF-like_dom_sf"/>
</dbReference>
<dbReference type="NCBIfam" id="TIGR00254">
    <property type="entry name" value="GGDEF"/>
    <property type="match status" value="1"/>
</dbReference>
<dbReference type="PROSITE" id="PS50883">
    <property type="entry name" value="EAL"/>
    <property type="match status" value="1"/>
</dbReference>
<dbReference type="Gene3D" id="3.20.20.450">
    <property type="entry name" value="EAL domain"/>
    <property type="match status" value="1"/>
</dbReference>
<sequence>MSACVAPKRRLHPGAVLAVSGLWSSVAMAAGIEGLQESPIMTLAVLLVVLLVALAALALLWYRNRGQQVRLAELEAGQQRYRAIFDALPEAASIKNARGQFLDCNRAFAEFSGLDNELLRGKTSSEVFSVADGQRIAAQDRRALKADGIFRGEDWVHSAGRRPRLVSFLRTRLPVQGGQEQALLVIGKDITEQRQEEVITRLQNMTLDCLLRGIALPAVVERLVETVEQAYPGLLASVMLLDKDRLLRSIAAPSLPDYFCAATDGLAAADGVGACGTAAATGKRVIIEDTNEHPYFESFVDLTRRANISACWSEPVLGSHGDVLGTCCFYSPEVGGPTSAQIKLLEQAARLVSLAVERSRREDQLRKLSRAVEQSSSMVVITDASGIIEYVNEEFCEVTGYSVEEALSQRPSLLKSGETDAEVYRDMWQSLLAGQDWHGEIRNRRKSGALYWSALSVSPILDDDGSVTHFIGISEDISAQKHSQAQIEQLAFYDPLTQLGNRRLFREQLDQELRKVRRTGQQLAVFYLDLDNFKQINDTLGHDVGDRLLQAIAGHLRVTLREADIIARLGGDEFIILLPQVTGLAQAKKVAEKLLKALLTPIPVAGHEVLITFSIGITLAPDDGDTWSVLMKNADLAMYRAKRQGRNNYQFFTREMNEEVMRRAQMEAELRTALEEGHFSLVFQPQWNLLGGLQLVGMEALIRWHHAERGWISPAEFIPVAEELGLIVPLGNWVIHEACRAGFHLIEQGHDVKVAVNLSLRQFRDPNLLNTVRLALQNSGLESRHLEFEITESMIMDDINRVLEILGALKELGVTLSIDDFGTGYSSLSYLKQLPVDQLKVDASFVRDIPHDRNDMEIAAAVIAMAHKLGLKVVAEGIETPAQLAFLRENHCEMGQGYLLARPAPLESVLQLLEVELTD</sequence>
<dbReference type="InterPro" id="IPR001633">
    <property type="entry name" value="EAL_dom"/>
</dbReference>
<dbReference type="RefSeq" id="WP_255852405.1">
    <property type="nucleotide sequence ID" value="NZ_CP073347.1"/>
</dbReference>
<keyword evidence="7" id="KW-1185">Reference proteome</keyword>
<evidence type="ECO:0000259" key="5">
    <source>
        <dbReference type="PROSITE" id="PS50887"/>
    </source>
</evidence>
<evidence type="ECO:0000259" key="4">
    <source>
        <dbReference type="PROSITE" id="PS50883"/>
    </source>
</evidence>
<dbReference type="InterPro" id="IPR003018">
    <property type="entry name" value="GAF"/>
</dbReference>
<feature type="domain" description="PAS" evidence="2">
    <location>
        <begin position="77"/>
        <end position="147"/>
    </location>
</feature>
<dbReference type="Gene3D" id="3.30.450.20">
    <property type="entry name" value="PAS domain"/>
    <property type="match status" value="2"/>
</dbReference>
<feature type="domain" description="EAL" evidence="4">
    <location>
        <begin position="663"/>
        <end position="917"/>
    </location>
</feature>
<accession>A0ABY5HGD9</accession>
<dbReference type="InterPro" id="IPR000160">
    <property type="entry name" value="GGDEF_dom"/>
</dbReference>
<dbReference type="CDD" id="cd01948">
    <property type="entry name" value="EAL"/>
    <property type="match status" value="1"/>
</dbReference>
<organism evidence="6 7">
    <name type="scientific">Marinobacterium rhizophilum</name>
    <dbReference type="NCBI Taxonomy" id="420402"/>
    <lineage>
        <taxon>Bacteria</taxon>
        <taxon>Pseudomonadati</taxon>
        <taxon>Pseudomonadota</taxon>
        <taxon>Gammaproteobacteria</taxon>
        <taxon>Oceanospirillales</taxon>
        <taxon>Oceanospirillaceae</taxon>
        <taxon>Marinobacterium</taxon>
    </lineage>
</organism>
<evidence type="ECO:0000313" key="7">
    <source>
        <dbReference type="Proteomes" id="UP001058461"/>
    </source>
</evidence>
<dbReference type="PROSITE" id="PS50112">
    <property type="entry name" value="PAS"/>
    <property type="match status" value="2"/>
</dbReference>
<dbReference type="InterPro" id="IPR012226">
    <property type="entry name" value="Diguanyl_cyclase/Pdiesterase"/>
</dbReference>
<feature type="domain" description="GGDEF" evidence="5">
    <location>
        <begin position="521"/>
        <end position="654"/>
    </location>
</feature>
<feature type="domain" description="PAC" evidence="3">
    <location>
        <begin position="437"/>
        <end position="489"/>
    </location>
</feature>
<dbReference type="PROSITE" id="PS50887">
    <property type="entry name" value="GGDEF"/>
    <property type="match status" value="1"/>
</dbReference>
<protein>
    <submittedName>
        <fullName evidence="6">EAL domain-containing protein</fullName>
    </submittedName>
</protein>
<dbReference type="InterPro" id="IPR001610">
    <property type="entry name" value="PAC"/>
</dbReference>
<keyword evidence="1" id="KW-0472">Membrane</keyword>
<dbReference type="Pfam" id="PF13426">
    <property type="entry name" value="PAS_9"/>
    <property type="match status" value="1"/>
</dbReference>
<feature type="domain" description="PAS" evidence="2">
    <location>
        <begin position="364"/>
        <end position="435"/>
    </location>
</feature>
<dbReference type="Proteomes" id="UP001058461">
    <property type="component" value="Chromosome"/>
</dbReference>
<keyword evidence="1" id="KW-1133">Transmembrane helix</keyword>
<dbReference type="InterPro" id="IPR029787">
    <property type="entry name" value="Nucleotide_cyclase"/>
</dbReference>
<gene>
    <name evidence="6" type="ORF">KDW95_13770</name>
</gene>
<dbReference type="SUPFAM" id="SSF55073">
    <property type="entry name" value="Nucleotide cyclase"/>
    <property type="match status" value="1"/>
</dbReference>
<dbReference type="Pfam" id="PF00563">
    <property type="entry name" value="EAL"/>
    <property type="match status" value="1"/>
</dbReference>
<dbReference type="InterPro" id="IPR052155">
    <property type="entry name" value="Biofilm_reg_signaling"/>
</dbReference>
<dbReference type="InterPro" id="IPR043128">
    <property type="entry name" value="Rev_trsase/Diguanyl_cyclase"/>
</dbReference>
<dbReference type="PROSITE" id="PS50113">
    <property type="entry name" value="PAC"/>
    <property type="match status" value="1"/>
</dbReference>
<dbReference type="PIRSF" id="PIRSF005925">
    <property type="entry name" value="Dos"/>
    <property type="match status" value="1"/>
</dbReference>
<dbReference type="SMART" id="SM00091">
    <property type="entry name" value="PAS"/>
    <property type="match status" value="2"/>
</dbReference>
<evidence type="ECO:0000313" key="6">
    <source>
        <dbReference type="EMBL" id="UTW10367.1"/>
    </source>
</evidence>
<evidence type="ECO:0000259" key="2">
    <source>
        <dbReference type="PROSITE" id="PS50112"/>
    </source>
</evidence>
<dbReference type="Pfam" id="PF13185">
    <property type="entry name" value="GAF_2"/>
    <property type="match status" value="1"/>
</dbReference>
<feature type="transmembrane region" description="Helical" evidence="1">
    <location>
        <begin position="39"/>
        <end position="62"/>
    </location>
</feature>
<dbReference type="InterPro" id="IPR000014">
    <property type="entry name" value="PAS"/>
</dbReference>
<dbReference type="CDD" id="cd00130">
    <property type="entry name" value="PAS"/>
    <property type="match status" value="2"/>
</dbReference>
<proteinExistence type="predicted"/>
<dbReference type="InterPro" id="IPR013656">
    <property type="entry name" value="PAS_4"/>
</dbReference>
<dbReference type="SMART" id="SM00052">
    <property type="entry name" value="EAL"/>
    <property type="match status" value="1"/>
</dbReference>
<dbReference type="InterPro" id="IPR035965">
    <property type="entry name" value="PAS-like_dom_sf"/>
</dbReference>
<dbReference type="PANTHER" id="PTHR44757:SF2">
    <property type="entry name" value="BIOFILM ARCHITECTURE MAINTENANCE PROTEIN MBAA"/>
    <property type="match status" value="1"/>
</dbReference>
<dbReference type="SUPFAM" id="SSF141868">
    <property type="entry name" value="EAL domain-like"/>
    <property type="match status" value="1"/>
</dbReference>
<dbReference type="Gene3D" id="3.30.70.270">
    <property type="match status" value="1"/>
</dbReference>
<dbReference type="SMART" id="SM00065">
    <property type="entry name" value="GAF"/>
    <property type="match status" value="1"/>
</dbReference>
<keyword evidence="1" id="KW-0812">Transmembrane</keyword>